<dbReference type="Gene3D" id="3.40.50.300">
    <property type="entry name" value="P-loop containing nucleotide triphosphate hydrolases"/>
    <property type="match status" value="1"/>
</dbReference>
<dbReference type="AlphaFoldDB" id="A0A3P1UR55"/>
<evidence type="ECO:0000313" key="3">
    <source>
        <dbReference type="Proteomes" id="UP000281534"/>
    </source>
</evidence>
<reference evidence="2 3" key="1">
    <citation type="submission" date="2018-11" db="EMBL/GenBank/DDBJ databases">
        <title>Genomes From Bacteria Associated with the Canine Oral Cavity: a Test Case for Automated Genome-Based Taxonomic Assignment.</title>
        <authorList>
            <person name="Coil D.A."/>
            <person name="Jospin G."/>
            <person name="Darling A.E."/>
            <person name="Wallis C."/>
            <person name="Davis I.J."/>
            <person name="Harris S."/>
            <person name="Eisen J.A."/>
            <person name="Holcombe L.J."/>
            <person name="O'Flynn C."/>
        </authorList>
    </citation>
    <scope>NUCLEOTIDE SEQUENCE [LARGE SCALE GENOMIC DNA]</scope>
    <source>
        <strain evidence="2 3">OH4460_COT-188</strain>
    </source>
</reference>
<protein>
    <recommendedName>
        <fullName evidence="1">KAP NTPase domain-containing protein</fullName>
    </recommendedName>
</protein>
<evidence type="ECO:0000259" key="1">
    <source>
        <dbReference type="Pfam" id="PF07693"/>
    </source>
</evidence>
<proteinExistence type="predicted"/>
<dbReference type="SUPFAM" id="SSF52540">
    <property type="entry name" value="P-loop containing nucleoside triphosphate hydrolases"/>
    <property type="match status" value="1"/>
</dbReference>
<feature type="domain" description="KAP NTPase" evidence="1">
    <location>
        <begin position="19"/>
        <end position="258"/>
    </location>
</feature>
<name>A0A3P1UR55_9FUSO</name>
<dbReference type="EMBL" id="RQYY01000015">
    <property type="protein sequence ID" value="RRD23636.1"/>
    <property type="molecule type" value="Genomic_DNA"/>
</dbReference>
<accession>A0A3P1UR55</accession>
<comment type="caution">
    <text evidence="2">The sequence shown here is derived from an EMBL/GenBank/DDBJ whole genome shotgun (WGS) entry which is preliminary data.</text>
</comment>
<dbReference type="Pfam" id="PF07693">
    <property type="entry name" value="KAP_NTPase"/>
    <property type="match status" value="1"/>
</dbReference>
<gene>
    <name evidence="2" type="ORF">EII27_08335</name>
</gene>
<sequence>MFNTLKREKINMLTDKEITEILIEYIKEKRYTNAILIDGDWGTGKTFFIKEILLKELKERMEKKHKCFYVSLYGVEDTTQISSKIYTEISIHSVKEIFRNKLKRDSICNGIRLASKISSTFERWKGFRLPSLKDIMNIKSCTIIFDDIERANLDINKILGYINDLVEHNEVKAILVANEKEIAENKKYIKIKEKLIGKTIKYTSKLDIVYKNILECYTKNNIQLTKYLNKEEQKKIILDEFIENNHFNVRTLLYALIIYEKFFKILEEINFDLKYIEKHKSRILKYIIYLSIQMKLQNKIEDFSNLEYENEMGNIFLKDNINKSIYGYRFIYIYFSTGGYLDIRKIKEALVKEMEKEKSQDEEIEKINAKSKKYENLSFNTLKDNWWNLDDKEIYIKLNLIKKELKDNKYHPASYKWIVIMLLQLEYEKFDNITTEEFINLMKVNLNSEKTKELHGEVYKKEYFDVIIENIDFRTKYNDLVKELIDIIIEKNKEEGGEKKEFFLENEKWDSDFLTICSKWDEKLLILRKFFSFVDIDKMIKRLKEVDSPKDIYYLIDGIRRIYSFSNIEQYYKEDIQNIKLFLEKLEKELLEISQGIKTREIALKALQKNLKEYLSRLER</sequence>
<dbReference type="InterPro" id="IPR027417">
    <property type="entry name" value="P-loop_NTPase"/>
</dbReference>
<dbReference type="Proteomes" id="UP000281534">
    <property type="component" value="Unassembled WGS sequence"/>
</dbReference>
<dbReference type="InterPro" id="IPR011646">
    <property type="entry name" value="KAP_P-loop"/>
</dbReference>
<dbReference type="OrthoDB" id="9807097at2"/>
<evidence type="ECO:0000313" key="2">
    <source>
        <dbReference type="EMBL" id="RRD23636.1"/>
    </source>
</evidence>
<organism evidence="2 3">
    <name type="scientific">Fusobacterium canifelinum</name>
    <dbReference type="NCBI Taxonomy" id="285729"/>
    <lineage>
        <taxon>Bacteria</taxon>
        <taxon>Fusobacteriati</taxon>
        <taxon>Fusobacteriota</taxon>
        <taxon>Fusobacteriia</taxon>
        <taxon>Fusobacteriales</taxon>
        <taxon>Fusobacteriaceae</taxon>
        <taxon>Fusobacterium</taxon>
    </lineage>
</organism>